<dbReference type="PANTHER" id="PTHR31374">
    <property type="entry name" value="AUXIN-INDUCED PROTEIN-LIKE-RELATED"/>
    <property type="match status" value="1"/>
</dbReference>
<evidence type="ECO:0000313" key="3">
    <source>
        <dbReference type="EMBL" id="CAH9119458.1"/>
    </source>
</evidence>
<dbReference type="PANTHER" id="PTHR31374:SF16">
    <property type="entry name" value="AUXIN-RESPONSIVE FAMILY PROTEIN"/>
    <property type="match status" value="1"/>
</dbReference>
<organism evidence="3 4">
    <name type="scientific">Cuscuta europaea</name>
    <name type="common">European dodder</name>
    <dbReference type="NCBI Taxonomy" id="41803"/>
    <lineage>
        <taxon>Eukaryota</taxon>
        <taxon>Viridiplantae</taxon>
        <taxon>Streptophyta</taxon>
        <taxon>Embryophyta</taxon>
        <taxon>Tracheophyta</taxon>
        <taxon>Spermatophyta</taxon>
        <taxon>Magnoliopsida</taxon>
        <taxon>eudicotyledons</taxon>
        <taxon>Gunneridae</taxon>
        <taxon>Pentapetalae</taxon>
        <taxon>asterids</taxon>
        <taxon>lamiids</taxon>
        <taxon>Solanales</taxon>
        <taxon>Convolvulaceae</taxon>
        <taxon>Cuscuteae</taxon>
        <taxon>Cuscuta</taxon>
        <taxon>Cuscuta subgen. Cuscuta</taxon>
    </lineage>
</organism>
<sequence>MAKWSSSSTSRTNGKQEKNGKKLQIVIEKLQRSLLLRKRSPPALPRLRPLDGSESSRGVPDDVKEGHFVVMAIGDDEKLKRFVVPLSCLTHPSFVRLLDQAAEEYGFEHEGAIVVPCKPSELEKIIQDHQWLEKLLALN</sequence>
<dbReference type="OrthoDB" id="1930622at2759"/>
<evidence type="ECO:0000313" key="4">
    <source>
        <dbReference type="Proteomes" id="UP001152484"/>
    </source>
</evidence>
<proteinExistence type="inferred from homology"/>
<gene>
    <name evidence="3" type="ORF">CEURO_LOCUS22309</name>
</gene>
<dbReference type="AlphaFoldDB" id="A0A9P1A037"/>
<dbReference type="InterPro" id="IPR003676">
    <property type="entry name" value="SAUR_fam"/>
</dbReference>
<comment type="similarity">
    <text evidence="1">Belongs to the ARG7 family.</text>
</comment>
<feature type="region of interest" description="Disordered" evidence="2">
    <location>
        <begin position="1"/>
        <end position="23"/>
    </location>
</feature>
<dbReference type="Proteomes" id="UP001152484">
    <property type="component" value="Unassembled WGS sequence"/>
</dbReference>
<dbReference type="EMBL" id="CAMAPE010000080">
    <property type="protein sequence ID" value="CAH9119458.1"/>
    <property type="molecule type" value="Genomic_DNA"/>
</dbReference>
<feature type="compositionally biased region" description="Polar residues" evidence="2">
    <location>
        <begin position="1"/>
        <end position="13"/>
    </location>
</feature>
<accession>A0A9P1A037</accession>
<protein>
    <submittedName>
        <fullName evidence="3">Uncharacterized protein</fullName>
    </submittedName>
</protein>
<evidence type="ECO:0000256" key="2">
    <source>
        <dbReference type="SAM" id="MobiDB-lite"/>
    </source>
</evidence>
<dbReference type="GO" id="GO:0009733">
    <property type="term" value="P:response to auxin"/>
    <property type="evidence" value="ECO:0007669"/>
    <property type="project" value="InterPro"/>
</dbReference>
<dbReference type="Pfam" id="PF02519">
    <property type="entry name" value="Auxin_inducible"/>
    <property type="match status" value="1"/>
</dbReference>
<name>A0A9P1A037_CUSEU</name>
<keyword evidence="4" id="KW-1185">Reference proteome</keyword>
<comment type="caution">
    <text evidence="3">The sequence shown here is derived from an EMBL/GenBank/DDBJ whole genome shotgun (WGS) entry which is preliminary data.</text>
</comment>
<reference evidence="3" key="1">
    <citation type="submission" date="2022-07" db="EMBL/GenBank/DDBJ databases">
        <authorList>
            <person name="Macas J."/>
            <person name="Novak P."/>
            <person name="Neumann P."/>
        </authorList>
    </citation>
    <scope>NUCLEOTIDE SEQUENCE</scope>
</reference>
<evidence type="ECO:0000256" key="1">
    <source>
        <dbReference type="ARBA" id="ARBA00006974"/>
    </source>
</evidence>
<feature type="region of interest" description="Disordered" evidence="2">
    <location>
        <begin position="39"/>
        <end position="59"/>
    </location>
</feature>